<dbReference type="EMBL" id="BGPR01047688">
    <property type="protein sequence ID" value="GBO24736.1"/>
    <property type="molecule type" value="Genomic_DNA"/>
</dbReference>
<name>A0A4Y2VKN6_ARAVE</name>
<organism evidence="1 2">
    <name type="scientific">Araneus ventricosus</name>
    <name type="common">Orbweaver spider</name>
    <name type="synonym">Epeira ventricosa</name>
    <dbReference type="NCBI Taxonomy" id="182803"/>
    <lineage>
        <taxon>Eukaryota</taxon>
        <taxon>Metazoa</taxon>
        <taxon>Ecdysozoa</taxon>
        <taxon>Arthropoda</taxon>
        <taxon>Chelicerata</taxon>
        <taxon>Arachnida</taxon>
        <taxon>Araneae</taxon>
        <taxon>Araneomorphae</taxon>
        <taxon>Entelegynae</taxon>
        <taxon>Araneoidea</taxon>
        <taxon>Araneidae</taxon>
        <taxon>Araneus</taxon>
    </lineage>
</organism>
<comment type="caution">
    <text evidence="1">The sequence shown here is derived from an EMBL/GenBank/DDBJ whole genome shotgun (WGS) entry which is preliminary data.</text>
</comment>
<evidence type="ECO:0000313" key="1">
    <source>
        <dbReference type="EMBL" id="GBO24736.1"/>
    </source>
</evidence>
<keyword evidence="2" id="KW-1185">Reference proteome</keyword>
<reference evidence="1 2" key="1">
    <citation type="journal article" date="2019" name="Sci. Rep.">
        <title>Orb-weaving spider Araneus ventricosus genome elucidates the spidroin gene catalogue.</title>
        <authorList>
            <person name="Kono N."/>
            <person name="Nakamura H."/>
            <person name="Ohtoshi R."/>
            <person name="Moran D.A.P."/>
            <person name="Shinohara A."/>
            <person name="Yoshida Y."/>
            <person name="Fujiwara M."/>
            <person name="Mori M."/>
            <person name="Tomita M."/>
            <person name="Arakawa K."/>
        </authorList>
    </citation>
    <scope>NUCLEOTIDE SEQUENCE [LARGE SCALE GENOMIC DNA]</scope>
</reference>
<gene>
    <name evidence="1" type="ORF">AVEN_161367_1</name>
</gene>
<dbReference type="AlphaFoldDB" id="A0A4Y2VKN6"/>
<evidence type="ECO:0000313" key="2">
    <source>
        <dbReference type="Proteomes" id="UP000499080"/>
    </source>
</evidence>
<protein>
    <submittedName>
        <fullName evidence="1">Uncharacterized protein</fullName>
    </submittedName>
</protein>
<proteinExistence type="predicted"/>
<sequence>MRRCPVERFDFQLGRQTPCKGATLRDDVQKVRSFHGVVENVAWSTKAHEWDVFSTVPYPIVSAELCVPKHLRLDLHCIGQSAEPLSDSDIALPSGTVSDVLFL</sequence>
<dbReference type="Proteomes" id="UP000499080">
    <property type="component" value="Unassembled WGS sequence"/>
</dbReference>
<accession>A0A4Y2VKN6</accession>